<protein>
    <submittedName>
        <fullName evidence="1">Uncharacterized protein</fullName>
    </submittedName>
</protein>
<accession>A0A382SHI5</accession>
<dbReference type="AlphaFoldDB" id="A0A382SHI5"/>
<gene>
    <name evidence="1" type="ORF">METZ01_LOCUS361501</name>
</gene>
<proteinExistence type="predicted"/>
<feature type="non-terminal residue" evidence="1">
    <location>
        <position position="1"/>
    </location>
</feature>
<name>A0A382SHI5_9ZZZZ</name>
<dbReference type="EMBL" id="UINC01128715">
    <property type="protein sequence ID" value="SVD08647.1"/>
    <property type="molecule type" value="Genomic_DNA"/>
</dbReference>
<reference evidence="1" key="1">
    <citation type="submission" date="2018-05" db="EMBL/GenBank/DDBJ databases">
        <authorList>
            <person name="Lanie J.A."/>
            <person name="Ng W.-L."/>
            <person name="Kazmierczak K.M."/>
            <person name="Andrzejewski T.M."/>
            <person name="Davidsen T.M."/>
            <person name="Wayne K.J."/>
            <person name="Tettelin H."/>
            <person name="Glass J.I."/>
            <person name="Rusch D."/>
            <person name="Podicherti R."/>
            <person name="Tsui H.-C.T."/>
            <person name="Winkler M.E."/>
        </authorList>
    </citation>
    <scope>NUCLEOTIDE SEQUENCE</scope>
</reference>
<feature type="non-terminal residue" evidence="1">
    <location>
        <position position="36"/>
    </location>
</feature>
<organism evidence="1">
    <name type="scientific">marine metagenome</name>
    <dbReference type="NCBI Taxonomy" id="408172"/>
    <lineage>
        <taxon>unclassified sequences</taxon>
        <taxon>metagenomes</taxon>
        <taxon>ecological metagenomes</taxon>
    </lineage>
</organism>
<evidence type="ECO:0000313" key="1">
    <source>
        <dbReference type="EMBL" id="SVD08647.1"/>
    </source>
</evidence>
<sequence>MDPDDPNFLNNIQKLRSAYQDGDIQALEEMIQIYND</sequence>